<dbReference type="PANTHER" id="PTHR35757:SF1">
    <property type="entry name" value="THERMOSOME SUBUNIT GAMMA"/>
    <property type="match status" value="1"/>
</dbReference>
<comment type="caution">
    <text evidence="1">The sequence shown here is derived from an EMBL/GenBank/DDBJ whole genome shotgun (WGS) entry which is preliminary data.</text>
</comment>
<dbReference type="AlphaFoldDB" id="A0A835N311"/>
<dbReference type="Proteomes" id="UP000657918">
    <property type="component" value="Unassembled WGS sequence"/>
</dbReference>
<dbReference type="PANTHER" id="PTHR35757">
    <property type="entry name" value="THERMOSOME SUBUNIT GAMMA"/>
    <property type="match status" value="1"/>
</dbReference>
<accession>A0A835N311</accession>
<reference evidence="1 2" key="1">
    <citation type="submission" date="2020-10" db="EMBL/GenBank/DDBJ databases">
        <title>Plant Genome Project.</title>
        <authorList>
            <person name="Zhang R.-G."/>
        </authorList>
    </citation>
    <scope>NUCLEOTIDE SEQUENCE [LARGE SCALE GENOMIC DNA]</scope>
    <source>
        <strain evidence="1">FAFU-HL-1</strain>
        <tissue evidence="1">Leaf</tissue>
    </source>
</reference>
<protein>
    <submittedName>
        <fullName evidence="1">Uncharacterized protein</fullName>
    </submittedName>
</protein>
<gene>
    <name evidence="1" type="ORF">SADUNF_Sadunf06G0129200</name>
</gene>
<dbReference type="OrthoDB" id="45571at2759"/>
<evidence type="ECO:0000313" key="2">
    <source>
        <dbReference type="Proteomes" id="UP000657918"/>
    </source>
</evidence>
<proteinExistence type="predicted"/>
<name>A0A835N311_9ROSI</name>
<keyword evidence="2" id="KW-1185">Reference proteome</keyword>
<organism evidence="1 2">
    <name type="scientific">Salix dunnii</name>
    <dbReference type="NCBI Taxonomy" id="1413687"/>
    <lineage>
        <taxon>Eukaryota</taxon>
        <taxon>Viridiplantae</taxon>
        <taxon>Streptophyta</taxon>
        <taxon>Embryophyta</taxon>
        <taxon>Tracheophyta</taxon>
        <taxon>Spermatophyta</taxon>
        <taxon>Magnoliopsida</taxon>
        <taxon>eudicotyledons</taxon>
        <taxon>Gunneridae</taxon>
        <taxon>Pentapetalae</taxon>
        <taxon>rosids</taxon>
        <taxon>fabids</taxon>
        <taxon>Malpighiales</taxon>
        <taxon>Salicaceae</taxon>
        <taxon>Saliceae</taxon>
        <taxon>Salix</taxon>
    </lineage>
</organism>
<dbReference type="EMBL" id="JADGMS010000006">
    <property type="protein sequence ID" value="KAF9680513.1"/>
    <property type="molecule type" value="Genomic_DNA"/>
</dbReference>
<evidence type="ECO:0000313" key="1">
    <source>
        <dbReference type="EMBL" id="KAF9680513.1"/>
    </source>
</evidence>
<sequence length="373" mass="42107">MSLSISPSICGLWREAVMVSSSLSIILSLPTSSIHSNSTSDLYSTPTSLRPILTFRNNSKPVKISPFLRFSFQQSSKVLAFSSNNKDGSAEQFLENNSVADFMRFKRGSDRSSGELQTAVVGYRKRFPRSILYPFFQIDLVSSIHIADKEYALLCLNLVFVSLVLFKIDYCRYFATLQKDLEPYDYVLYEMVVTREAENWCHADLDYETFKLLQLEKGESLLTFARDMTLKPTKVMVQPTIPEKLGPWRSKLLWASRVLPMPLAGLFIIGTVCDVGSPASEYPELEALSRLDFGAAMKVFLAKRLTSEFTQVKATSEEESVIIGERNKAAIEALRRAINKGHNRIAILYGGGHMPDLGRRLREEIDLIPCRVQ</sequence>